<dbReference type="SUPFAM" id="SSF53639">
    <property type="entry name" value="AraD/HMP-PK domain-like"/>
    <property type="match status" value="1"/>
</dbReference>
<dbReference type="InterPro" id="IPR036409">
    <property type="entry name" value="Aldolase_II/adducin_N_sf"/>
</dbReference>
<dbReference type="EMBL" id="JAMQKC010000018">
    <property type="protein sequence ID" value="MDC3418047.1"/>
    <property type="molecule type" value="Genomic_DNA"/>
</dbReference>
<dbReference type="NCBIfam" id="NF006189">
    <property type="entry name" value="PRK08324.1-3"/>
    <property type="match status" value="1"/>
</dbReference>
<dbReference type="PANTHER" id="PTHR43669">
    <property type="entry name" value="5-KETO-D-GLUCONATE 5-REDUCTASE"/>
    <property type="match status" value="1"/>
</dbReference>
<sequence length="690" mass="75354">MTLVQNKWDKNKGNVESGLDQLVYRSNLLGSDRSVANWGGGNTSTKSIEKDFRGNDIEVMWVKGSGSDLATMKAKNFTGLKMEDIRPLMEKEDMSDADMVSYLAHCMIDAKHPRSSIETLLHAFLPFKHVDHTHPDAIISIACADNGKEIAKEIYGDRFVWVPYIRPGFKLSKMIAEGVQNNPNAELVIMEKHGLVTWGETSEESYHKTISIIQEAEDYIEAKATGKILFGGSKYKALSADVRKEVLAKVLPVVRGQVSSNKKMIVTFDDSEEVLNFVNSQDAQELAKIGAACPDHLVHTKRTPLFVDWDPSTNDVDSLVESVKAGIAAFEEEYEAYFNRNKSDGDKMVEAAPRVVLIPGLGMINTGKNWTAANVSESLYHRAIAVMRGSTTLGNFVSLNEEESYAIEYWPLELYKLSLAPPEADFSRQIAFVTGGAGGIGSVTCIRLVRDGAHVVVADINLEGAQELASEINERFGENRAIAVKMDVTSEAEVAEAIQQSILTYGGLDIIVNNAGLASSSPFEETTMDSWNLNINVLVTGYFLVAREAFKLMKEQAIGGNMVFVGSKNSIYAGKNAAAYSTAKAAEVHLARTVAADGGQYGIRVNSVLPDAVIRGSKIWDSSWKEERAASYGIGADDLEEHYRKRTILNVNILPQDIAESIAFLASEKSAKTTGCMVTVDGGVAAAFTR</sequence>
<keyword evidence="5" id="KW-1185">Reference proteome</keyword>
<protein>
    <submittedName>
        <fullName evidence="4">Bifunctional aldolase/short-chain dehydrogenase</fullName>
    </submittedName>
</protein>
<evidence type="ECO:0000313" key="5">
    <source>
        <dbReference type="Proteomes" id="UP001145069"/>
    </source>
</evidence>
<evidence type="ECO:0000256" key="2">
    <source>
        <dbReference type="ARBA" id="ARBA00023002"/>
    </source>
</evidence>
<dbReference type="NCBIfam" id="TIGR02632">
    <property type="entry name" value="RhaD_aldol-ADH"/>
    <property type="match status" value="1"/>
</dbReference>
<dbReference type="GO" id="GO:0016491">
    <property type="term" value="F:oxidoreductase activity"/>
    <property type="evidence" value="ECO:0007669"/>
    <property type="project" value="UniProtKB-KW"/>
</dbReference>
<dbReference type="InterPro" id="IPR001303">
    <property type="entry name" value="Aldolase_II/adducin_N"/>
</dbReference>
<dbReference type="PRINTS" id="PR00081">
    <property type="entry name" value="GDHRDH"/>
</dbReference>
<proteinExistence type="inferred from homology"/>
<dbReference type="PANTHER" id="PTHR43669:SF8">
    <property type="entry name" value="SHORT-CHAIN TYPE DEHYDROGENASE_REDUCTASE-RELATED"/>
    <property type="match status" value="1"/>
</dbReference>
<reference evidence="4" key="1">
    <citation type="submission" date="2022-06" db="EMBL/GenBank/DDBJ databases">
        <title>Aquibacillus sp. a new bacterium isolated from soil saline samples.</title>
        <authorList>
            <person name="Galisteo C."/>
            <person name="De La Haba R."/>
            <person name="Sanchez-Porro C."/>
            <person name="Ventosa A."/>
        </authorList>
    </citation>
    <scope>NUCLEOTIDE SEQUENCE</scope>
    <source>
        <strain evidence="4">3ASR75-54</strain>
    </source>
</reference>
<dbReference type="Pfam" id="PF13561">
    <property type="entry name" value="adh_short_C2"/>
    <property type="match status" value="1"/>
</dbReference>
<accession>A0A9X3WE50</accession>
<dbReference type="Gene3D" id="3.40.50.720">
    <property type="entry name" value="NAD(P)-binding Rossmann-like Domain"/>
    <property type="match status" value="1"/>
</dbReference>
<dbReference type="NCBIfam" id="NF006190">
    <property type="entry name" value="PRK08324.1-4"/>
    <property type="match status" value="1"/>
</dbReference>
<name>A0A9X3WE50_9BACI</name>
<evidence type="ECO:0000256" key="1">
    <source>
        <dbReference type="ARBA" id="ARBA00006484"/>
    </source>
</evidence>
<dbReference type="RefSeq" id="WP_272447109.1">
    <property type="nucleotide sequence ID" value="NZ_JAMQKC010000018.1"/>
</dbReference>
<gene>
    <name evidence="4" type="ORF">NC799_14235</name>
</gene>
<dbReference type="Pfam" id="PF00596">
    <property type="entry name" value="Aldolase_II"/>
    <property type="match status" value="1"/>
</dbReference>
<evidence type="ECO:0000313" key="4">
    <source>
        <dbReference type="EMBL" id="MDC3418047.1"/>
    </source>
</evidence>
<dbReference type="GO" id="GO:0008206">
    <property type="term" value="P:bile acid metabolic process"/>
    <property type="evidence" value="ECO:0007669"/>
    <property type="project" value="UniProtKB-ARBA"/>
</dbReference>
<dbReference type="InterPro" id="IPR036291">
    <property type="entry name" value="NAD(P)-bd_dom_sf"/>
</dbReference>
<comment type="similarity">
    <text evidence="1">Belongs to the short-chain dehydrogenases/reductases (SDR) family.</text>
</comment>
<dbReference type="SMART" id="SM01007">
    <property type="entry name" value="Aldolase_II"/>
    <property type="match status" value="1"/>
</dbReference>
<dbReference type="SUPFAM" id="SSF51735">
    <property type="entry name" value="NAD(P)-binding Rossmann-fold domains"/>
    <property type="match status" value="1"/>
</dbReference>
<organism evidence="4 5">
    <name type="scientific">Aquibacillus salsiterrae</name>
    <dbReference type="NCBI Taxonomy" id="2950439"/>
    <lineage>
        <taxon>Bacteria</taxon>
        <taxon>Bacillati</taxon>
        <taxon>Bacillota</taxon>
        <taxon>Bacilli</taxon>
        <taxon>Bacillales</taxon>
        <taxon>Bacillaceae</taxon>
        <taxon>Aquibacillus</taxon>
    </lineage>
</organism>
<comment type="caution">
    <text evidence="4">The sequence shown here is derived from an EMBL/GenBank/DDBJ whole genome shotgun (WGS) entry which is preliminary data.</text>
</comment>
<dbReference type="InterPro" id="IPR002347">
    <property type="entry name" value="SDR_fam"/>
</dbReference>
<keyword evidence="2" id="KW-0560">Oxidoreductase</keyword>
<dbReference type="InterPro" id="IPR013454">
    <property type="entry name" value="Bifunc_RhaD/ADH"/>
</dbReference>
<dbReference type="Gene3D" id="3.40.225.10">
    <property type="entry name" value="Class II aldolase/adducin N-terminal domain"/>
    <property type="match status" value="1"/>
</dbReference>
<dbReference type="Proteomes" id="UP001145069">
    <property type="component" value="Unassembled WGS sequence"/>
</dbReference>
<feature type="domain" description="Class II aldolase/adducin N-terminal" evidence="3">
    <location>
        <begin position="21"/>
        <end position="220"/>
    </location>
</feature>
<evidence type="ECO:0000259" key="3">
    <source>
        <dbReference type="SMART" id="SM01007"/>
    </source>
</evidence>
<dbReference type="FunFam" id="3.40.50.720:FF:000084">
    <property type="entry name" value="Short-chain dehydrogenase reductase"/>
    <property type="match status" value="1"/>
</dbReference>
<dbReference type="AlphaFoldDB" id="A0A9X3WE50"/>